<dbReference type="Pfam" id="PF06580">
    <property type="entry name" value="His_kinase"/>
    <property type="match status" value="1"/>
</dbReference>
<evidence type="ECO:0000313" key="5">
    <source>
        <dbReference type="EMBL" id="HGS87926.1"/>
    </source>
</evidence>
<keyword evidence="5" id="KW-0418">Kinase</keyword>
<dbReference type="Pfam" id="PF02518">
    <property type="entry name" value="HATPase_c"/>
    <property type="match status" value="1"/>
</dbReference>
<name>A0A7C4L026_9CHLR</name>
<dbReference type="InterPro" id="IPR003594">
    <property type="entry name" value="HATPase_dom"/>
</dbReference>
<gene>
    <name evidence="5" type="ORF">ENT17_09940</name>
</gene>
<evidence type="ECO:0000259" key="3">
    <source>
        <dbReference type="Pfam" id="PF06580"/>
    </source>
</evidence>
<dbReference type="SUPFAM" id="SSF55874">
    <property type="entry name" value="ATPase domain of HSP90 chaperone/DNA topoisomerase II/histidine kinase"/>
    <property type="match status" value="1"/>
</dbReference>
<dbReference type="PANTHER" id="PTHR34220:SF7">
    <property type="entry name" value="SENSOR HISTIDINE KINASE YPDA"/>
    <property type="match status" value="1"/>
</dbReference>
<keyword evidence="1" id="KW-0175">Coiled coil</keyword>
<feature type="domain" description="PocR" evidence="4">
    <location>
        <begin position="16"/>
        <end position="178"/>
    </location>
</feature>
<sequence>MTHQIIKTHNHNIKNFVDIHILQRIQDTFAKAMGVAAVTVDRSGTPITETSNFCRLCLMIRSTPAGLARCQWCDAEGGRKANQLRRPYAYLCAGGLLDAAAPIIIDGEYLGSILCGQVIPVDEQGAFRERIVERNIPLGLAGSEIDRAAREIVPVPRERFHAAVEMLSIVANYVIEMGAANLAKSQLLKEAQERAALKAALQEAQLRALKAQINPHFLFNSLTLLGFTALEEGAHRTEEIAYSLSDLLRYSLRNISTTVELGEEIKMIEQYLAIQKIGFGERLEKRIEVESDLLHFEVPCMVLQPLVENAVIHGAEPLTRTVTVAIRAYRQGGYVVLEVSDDGVGMPQDIVEAINSLRFPKKNSLGLQNVLQRLLGEYGPEFSVQVEAYPDQGTTIRLLIPAHVSLPEDGDVIADWPLNADLLSGMASGGETEKTSRVNEAVHCVDETNLIDLVEVDHKSYEDQEIQSEAVR</sequence>
<dbReference type="InterPro" id="IPR036890">
    <property type="entry name" value="HATPase_C_sf"/>
</dbReference>
<protein>
    <submittedName>
        <fullName evidence="5">Histidine kinase</fullName>
    </submittedName>
</protein>
<dbReference type="GO" id="GO:0000155">
    <property type="term" value="F:phosphorelay sensor kinase activity"/>
    <property type="evidence" value="ECO:0007669"/>
    <property type="project" value="InterPro"/>
</dbReference>
<feature type="domain" description="Signal transduction histidine kinase internal region" evidence="3">
    <location>
        <begin position="204"/>
        <end position="283"/>
    </location>
</feature>
<dbReference type="Gene3D" id="3.30.565.10">
    <property type="entry name" value="Histidine kinase-like ATPase, C-terminal domain"/>
    <property type="match status" value="1"/>
</dbReference>
<proteinExistence type="predicted"/>
<organism evidence="5">
    <name type="scientific">Bellilinea caldifistulae</name>
    <dbReference type="NCBI Taxonomy" id="360411"/>
    <lineage>
        <taxon>Bacteria</taxon>
        <taxon>Bacillati</taxon>
        <taxon>Chloroflexota</taxon>
        <taxon>Anaerolineae</taxon>
        <taxon>Anaerolineales</taxon>
        <taxon>Anaerolineaceae</taxon>
        <taxon>Bellilinea</taxon>
    </lineage>
</organism>
<dbReference type="Pfam" id="PF10114">
    <property type="entry name" value="PocR"/>
    <property type="match status" value="1"/>
</dbReference>
<dbReference type="EMBL" id="DSXR01000097">
    <property type="protein sequence ID" value="HGS87926.1"/>
    <property type="molecule type" value="Genomic_DNA"/>
</dbReference>
<comment type="caution">
    <text evidence="5">The sequence shown here is derived from an EMBL/GenBank/DDBJ whole genome shotgun (WGS) entry which is preliminary data.</text>
</comment>
<evidence type="ECO:0000259" key="4">
    <source>
        <dbReference type="Pfam" id="PF10114"/>
    </source>
</evidence>
<keyword evidence="5" id="KW-0808">Transferase</keyword>
<dbReference type="GO" id="GO:0016020">
    <property type="term" value="C:membrane"/>
    <property type="evidence" value="ECO:0007669"/>
    <property type="project" value="InterPro"/>
</dbReference>
<accession>A0A7C4L026</accession>
<dbReference type="InterPro" id="IPR010559">
    <property type="entry name" value="Sig_transdc_His_kin_internal"/>
</dbReference>
<evidence type="ECO:0000256" key="1">
    <source>
        <dbReference type="SAM" id="Coils"/>
    </source>
</evidence>
<evidence type="ECO:0000259" key="2">
    <source>
        <dbReference type="Pfam" id="PF02518"/>
    </source>
</evidence>
<dbReference type="InterPro" id="IPR050640">
    <property type="entry name" value="Bact_2-comp_sensor_kinase"/>
</dbReference>
<dbReference type="PANTHER" id="PTHR34220">
    <property type="entry name" value="SENSOR HISTIDINE KINASE YPDA"/>
    <property type="match status" value="1"/>
</dbReference>
<feature type="domain" description="Histidine kinase/HSP90-like ATPase" evidence="2">
    <location>
        <begin position="302"/>
        <end position="402"/>
    </location>
</feature>
<reference evidence="5" key="1">
    <citation type="journal article" date="2020" name="mSystems">
        <title>Genome- and Community-Level Interaction Insights into Carbon Utilization and Element Cycling Functions of Hydrothermarchaeota in Hydrothermal Sediment.</title>
        <authorList>
            <person name="Zhou Z."/>
            <person name="Liu Y."/>
            <person name="Xu W."/>
            <person name="Pan J."/>
            <person name="Luo Z.H."/>
            <person name="Li M."/>
        </authorList>
    </citation>
    <scope>NUCLEOTIDE SEQUENCE [LARGE SCALE GENOMIC DNA]</scope>
    <source>
        <strain evidence="5">SpSt-556</strain>
    </source>
</reference>
<feature type="coiled-coil region" evidence="1">
    <location>
        <begin position="187"/>
        <end position="214"/>
    </location>
</feature>
<dbReference type="AlphaFoldDB" id="A0A7C4L026"/>
<dbReference type="InterPro" id="IPR018771">
    <property type="entry name" value="PocR_dom"/>
</dbReference>